<gene>
    <name evidence="2" type="ORF">Pla52n_42420</name>
</gene>
<accession>A0A5C6ALG5</accession>
<evidence type="ECO:0000259" key="1">
    <source>
        <dbReference type="SMART" id="SM00587"/>
    </source>
</evidence>
<protein>
    <recommendedName>
        <fullName evidence="1">CHK kinase-like domain-containing protein</fullName>
    </recommendedName>
</protein>
<feature type="domain" description="CHK kinase-like" evidence="1">
    <location>
        <begin position="115"/>
        <end position="283"/>
    </location>
</feature>
<comment type="caution">
    <text evidence="2">The sequence shown here is derived from an EMBL/GenBank/DDBJ whole genome shotgun (WGS) entry which is preliminary data.</text>
</comment>
<dbReference type="InterPro" id="IPR004119">
    <property type="entry name" value="EcKL"/>
</dbReference>
<dbReference type="SUPFAM" id="SSF56112">
    <property type="entry name" value="Protein kinase-like (PK-like)"/>
    <property type="match status" value="1"/>
</dbReference>
<dbReference type="Gene3D" id="3.90.1200.10">
    <property type="match status" value="1"/>
</dbReference>
<evidence type="ECO:0000313" key="2">
    <source>
        <dbReference type="EMBL" id="TWU00873.1"/>
    </source>
</evidence>
<dbReference type="OrthoDB" id="9769860at2"/>
<reference evidence="2 3" key="1">
    <citation type="submission" date="2019-02" db="EMBL/GenBank/DDBJ databases">
        <title>Deep-cultivation of Planctomycetes and their phenomic and genomic characterization uncovers novel biology.</title>
        <authorList>
            <person name="Wiegand S."/>
            <person name="Jogler M."/>
            <person name="Boedeker C."/>
            <person name="Pinto D."/>
            <person name="Vollmers J."/>
            <person name="Rivas-Marin E."/>
            <person name="Kohn T."/>
            <person name="Peeters S.H."/>
            <person name="Heuer A."/>
            <person name="Rast P."/>
            <person name="Oberbeckmann S."/>
            <person name="Bunk B."/>
            <person name="Jeske O."/>
            <person name="Meyerdierks A."/>
            <person name="Storesund J.E."/>
            <person name="Kallscheuer N."/>
            <person name="Luecker S."/>
            <person name="Lage O.M."/>
            <person name="Pohl T."/>
            <person name="Merkel B.J."/>
            <person name="Hornburger P."/>
            <person name="Mueller R.-W."/>
            <person name="Bruemmer F."/>
            <person name="Labrenz M."/>
            <person name="Spormann A.M."/>
            <person name="Op Den Camp H."/>
            <person name="Overmann J."/>
            <person name="Amann R."/>
            <person name="Jetten M.S.M."/>
            <person name="Mascher T."/>
            <person name="Medema M.H."/>
            <person name="Devos D.P."/>
            <person name="Kaster A.-K."/>
            <person name="Ovreas L."/>
            <person name="Rohde M."/>
            <person name="Galperin M.Y."/>
            <person name="Jogler C."/>
        </authorList>
    </citation>
    <scope>NUCLEOTIDE SEQUENCE [LARGE SCALE GENOMIC DNA]</scope>
    <source>
        <strain evidence="2 3">Pla52n</strain>
    </source>
</reference>
<proteinExistence type="predicted"/>
<organism evidence="2 3">
    <name type="scientific">Stieleria varia</name>
    <dbReference type="NCBI Taxonomy" id="2528005"/>
    <lineage>
        <taxon>Bacteria</taxon>
        <taxon>Pseudomonadati</taxon>
        <taxon>Planctomycetota</taxon>
        <taxon>Planctomycetia</taxon>
        <taxon>Pirellulales</taxon>
        <taxon>Pirellulaceae</taxon>
        <taxon>Stieleria</taxon>
    </lineage>
</organism>
<dbReference type="Pfam" id="PF02958">
    <property type="entry name" value="EcKL"/>
    <property type="match status" value="1"/>
</dbReference>
<keyword evidence="3" id="KW-1185">Reference proteome</keyword>
<dbReference type="PANTHER" id="PTHR11012">
    <property type="entry name" value="PROTEIN KINASE-LIKE DOMAIN-CONTAINING"/>
    <property type="match status" value="1"/>
</dbReference>
<dbReference type="Proteomes" id="UP000320176">
    <property type="component" value="Unassembled WGS sequence"/>
</dbReference>
<dbReference type="SMART" id="SM00587">
    <property type="entry name" value="CHK"/>
    <property type="match status" value="1"/>
</dbReference>
<dbReference type="InterPro" id="IPR011009">
    <property type="entry name" value="Kinase-like_dom_sf"/>
</dbReference>
<sequence>MDDRLLSYVCEAVAAKAVDSAELVQTLWSGYGQIVRVGLVDAPVPSVIVKHVSPPSHAAGHPRGWDTDISHCRKMRSYEVERAWYRDWSDRCDPASPCRVPRCLAVRSDDTGHLLVLEDLDAVGYAGRHHRLTDIGVHACLGWLASFHATFLEDRTDSPSQNARESWHGLWPVGTYWHLATRPDELAVMENGDLKRAAGRIDQVLSDARFQTLVHGDAKVANFCFSLSQREVAAVDFQYVGGGCGMKDVAYFLGSCLSEAVLQDRCDDLLDDYFEMLRESLVRSGKSSIWTPLHQEWSDLFSIGWADFHRFLMGWCPSHAKLTGFSSAMVNQALKAIVR</sequence>
<dbReference type="AlphaFoldDB" id="A0A5C6ALG5"/>
<dbReference type="EMBL" id="SJPN01000005">
    <property type="protein sequence ID" value="TWU00873.1"/>
    <property type="molecule type" value="Genomic_DNA"/>
</dbReference>
<dbReference type="PANTHER" id="PTHR11012:SF30">
    <property type="entry name" value="PROTEIN KINASE-LIKE DOMAIN-CONTAINING"/>
    <property type="match status" value="1"/>
</dbReference>
<name>A0A5C6ALG5_9BACT</name>
<evidence type="ECO:0000313" key="3">
    <source>
        <dbReference type="Proteomes" id="UP000320176"/>
    </source>
</evidence>
<dbReference type="InterPro" id="IPR015897">
    <property type="entry name" value="CHK_kinase-like"/>
</dbReference>
<dbReference type="RefSeq" id="WP_146521420.1">
    <property type="nucleotide sequence ID" value="NZ_CP151726.1"/>
</dbReference>